<dbReference type="Proteomes" id="UP000230027">
    <property type="component" value="Unassembled WGS sequence"/>
</dbReference>
<evidence type="ECO:0000313" key="2">
    <source>
        <dbReference type="EMBL" id="PIZ65798.1"/>
    </source>
</evidence>
<reference evidence="3" key="1">
    <citation type="submission" date="2017-09" db="EMBL/GenBank/DDBJ databases">
        <title>Depth-based differentiation of microbial function through sediment-hosted aquifers and enrichment of novel symbionts in the deep terrestrial subsurface.</title>
        <authorList>
            <person name="Probst A.J."/>
            <person name="Ladd B."/>
            <person name="Jarett J.K."/>
            <person name="Geller-Mcgrath D.E."/>
            <person name="Sieber C.M.K."/>
            <person name="Emerson J.B."/>
            <person name="Anantharaman K."/>
            <person name="Thomas B.C."/>
            <person name="Malmstrom R."/>
            <person name="Stieglmeier M."/>
            <person name="Klingl A."/>
            <person name="Woyke T."/>
            <person name="Ryan C.M."/>
            <person name="Banfield J.F."/>
        </authorList>
    </citation>
    <scope>NUCLEOTIDE SEQUENCE [LARGE SCALE GENOMIC DNA]</scope>
</reference>
<sequence>MEYHIISKKQLIHIFVFSCIALIITFIYQKTSLDQVYVCQGRTQITFIIQKDNRFYLSPSGSSREVLDCLGKSLPIYVRSFRFLAGSAISDLLKNDLSDRYNIDSDDHDGKNFEYVYLIVDDYTFVGNDDILIGIKRNAVEDPFELEKIVELHQPKQIIVPKITDHIFLLIQKSQILRTVELMQMDEGDFYKRPLL</sequence>
<organism evidence="2 3">
    <name type="scientific">Candidatus Roizmanbacteria bacterium CG_4_10_14_0_2_um_filter_36_9</name>
    <dbReference type="NCBI Taxonomy" id="1974823"/>
    <lineage>
        <taxon>Bacteria</taxon>
        <taxon>Candidatus Roizmaniibacteriota</taxon>
    </lineage>
</organism>
<dbReference type="EMBL" id="PFOD01000036">
    <property type="protein sequence ID" value="PIZ65798.1"/>
    <property type="molecule type" value="Genomic_DNA"/>
</dbReference>
<evidence type="ECO:0000313" key="3">
    <source>
        <dbReference type="Proteomes" id="UP000230027"/>
    </source>
</evidence>
<keyword evidence="1" id="KW-0472">Membrane</keyword>
<comment type="caution">
    <text evidence="2">The sequence shown here is derived from an EMBL/GenBank/DDBJ whole genome shotgun (WGS) entry which is preliminary data.</text>
</comment>
<accession>A0A2M7U4R8</accession>
<gene>
    <name evidence="2" type="ORF">COY14_01720</name>
</gene>
<name>A0A2M7U4R8_9BACT</name>
<protein>
    <submittedName>
        <fullName evidence="2">Uncharacterized protein</fullName>
    </submittedName>
</protein>
<keyword evidence="1" id="KW-1133">Transmembrane helix</keyword>
<keyword evidence="1" id="KW-0812">Transmembrane</keyword>
<feature type="transmembrane region" description="Helical" evidence="1">
    <location>
        <begin position="12"/>
        <end position="29"/>
    </location>
</feature>
<proteinExistence type="predicted"/>
<evidence type="ECO:0000256" key="1">
    <source>
        <dbReference type="SAM" id="Phobius"/>
    </source>
</evidence>
<dbReference type="AlphaFoldDB" id="A0A2M7U4R8"/>